<evidence type="ECO:0000313" key="6">
    <source>
        <dbReference type="Proteomes" id="UP001642464"/>
    </source>
</evidence>
<dbReference type="SUPFAM" id="SSF52768">
    <property type="entry name" value="Arginase/deacetylase"/>
    <property type="match status" value="1"/>
</dbReference>
<sequence length="934" mass="102539">MESVRRLHTVLGHINGHAEEPLWVALMDAGHNPVSKPRYGCRCSAEKWQYVCKCYPCLRRAGREEDFDWTPDIIGAQPQFIPPQWRSKAGLRAVACAGDLPRPSPKRQPELVTSEGATPRMRLPDVPGAPWAPPFGPVAIGALPRFAGMATFARLPQLQELRSLQAARTAVLRLRPKEAKSGALARLRGGAMGDFEAIGEEVSLSVSEEHSNLEVELQGMQATLALWTLPDAWHRHIFEFPSPNGKISRLEMEIFLEKRLEQFDIALVGVPFDTGCSFRPGARFGPEAIRSNSRLTRPYLIAQQQRPLQDRQVVDTGDVFATPFNIDQAVQQIYEGCKERLQMSRRLVVFGGDHTLSYPSIKAVAERFGPVVLVHFDSHLDTFPKLWGQDVWHGAPFRNCWAEGLLAREGSTHIGIRATTYSADDFHDSDAMGIATLTAEDGVDGVDDQEKTKQPGEGPAACKRDGKPRNSLLMLRKMGIVSAAFDGFEGWHIDRFACFTQGARYANTPSRFQVEHQASEATPSEAGHASKAESVYSREWLLSVRSFVPSEEDQVCLRSVYMTPDASPCSLQGDHSPKFGTPEGPAEWPSVKAPKVPPTAPSVPKPTPAEQKAMKDFLFSKLQKDIAEATALASVALADEPSRTAWGKGSDPSQLLNRVRRAPGRSVLLATLFEEVPLELKILLKDAEAFATWLRHRTGLLEVKGLPGEEYVMWAGSTKESTEPNEFSFNPQATEFNPWAYGEDCDYNFDFDQSEYLTVEEAAMMYFGEGQDGMDYGLPGQDGDFVLPGEMLGDTVQGLDDNCAEDMDLNTIGPPPGLSEEVEDLSKDEVSLTTAALNPKAAEFHPSVFLAEYDKARKVGPKSQKAKTRPVATRPLAIPEEPITGSSETASGGEDPVVYEESTSGEDEDALAEKVAMQQPSFSAFVASQSSSGL</sequence>
<evidence type="ECO:0000313" key="5">
    <source>
        <dbReference type="EMBL" id="CAK9108573.1"/>
    </source>
</evidence>
<dbReference type="PROSITE" id="PS51409">
    <property type="entry name" value="ARGINASE_2"/>
    <property type="match status" value="1"/>
</dbReference>
<reference evidence="5 6" key="1">
    <citation type="submission" date="2024-02" db="EMBL/GenBank/DDBJ databases">
        <authorList>
            <person name="Chen Y."/>
            <person name="Shah S."/>
            <person name="Dougan E. K."/>
            <person name="Thang M."/>
            <person name="Chan C."/>
        </authorList>
    </citation>
    <scope>NUCLEOTIDE SEQUENCE [LARGE SCALE GENOMIC DNA]</scope>
</reference>
<keyword evidence="6" id="KW-1185">Reference proteome</keyword>
<feature type="region of interest" description="Disordered" evidence="4">
    <location>
        <begin position="98"/>
        <end position="122"/>
    </location>
</feature>
<dbReference type="PANTHER" id="PTHR11358:SF26">
    <property type="entry name" value="GUANIDINO ACID HYDROLASE, MITOCHONDRIAL"/>
    <property type="match status" value="1"/>
</dbReference>
<dbReference type="PANTHER" id="PTHR11358">
    <property type="entry name" value="ARGINASE/AGMATINASE"/>
    <property type="match status" value="1"/>
</dbReference>
<comment type="caution">
    <text evidence="5">The sequence shown here is derived from an EMBL/GenBank/DDBJ whole genome shotgun (WGS) entry which is preliminary data.</text>
</comment>
<feature type="region of interest" description="Disordered" evidence="4">
    <location>
        <begin position="439"/>
        <end position="465"/>
    </location>
</feature>
<comment type="similarity">
    <text evidence="3">Belongs to the arginase family.</text>
</comment>
<dbReference type="Pfam" id="PF00491">
    <property type="entry name" value="Arginase"/>
    <property type="match status" value="1"/>
</dbReference>
<dbReference type="Gene3D" id="3.40.800.10">
    <property type="entry name" value="Ureohydrolase domain"/>
    <property type="match status" value="1"/>
</dbReference>
<organism evidence="5 6">
    <name type="scientific">Durusdinium trenchii</name>
    <dbReference type="NCBI Taxonomy" id="1381693"/>
    <lineage>
        <taxon>Eukaryota</taxon>
        <taxon>Sar</taxon>
        <taxon>Alveolata</taxon>
        <taxon>Dinophyceae</taxon>
        <taxon>Suessiales</taxon>
        <taxon>Symbiodiniaceae</taxon>
        <taxon>Durusdinium</taxon>
    </lineage>
</organism>
<evidence type="ECO:0000256" key="2">
    <source>
        <dbReference type="ARBA" id="ARBA00022801"/>
    </source>
</evidence>
<feature type="compositionally biased region" description="Pro residues" evidence="4">
    <location>
        <begin position="595"/>
        <end position="607"/>
    </location>
</feature>
<gene>
    <name evidence="5" type="ORF">SCF082_LOCUS50484</name>
</gene>
<evidence type="ECO:0000256" key="4">
    <source>
        <dbReference type="SAM" id="MobiDB-lite"/>
    </source>
</evidence>
<keyword evidence="1" id="KW-0479">Metal-binding</keyword>
<feature type="compositionally biased region" description="Basic residues" evidence="4">
    <location>
        <begin position="859"/>
        <end position="868"/>
    </location>
</feature>
<dbReference type="EMBL" id="CAXAMM010043117">
    <property type="protein sequence ID" value="CAK9108573.1"/>
    <property type="molecule type" value="Genomic_DNA"/>
</dbReference>
<evidence type="ECO:0000256" key="3">
    <source>
        <dbReference type="PROSITE-ProRule" id="PRU00742"/>
    </source>
</evidence>
<proteinExistence type="inferred from homology"/>
<feature type="region of interest" description="Disordered" evidence="4">
    <location>
        <begin position="567"/>
        <end position="608"/>
    </location>
</feature>
<keyword evidence="2" id="KW-0378">Hydrolase</keyword>
<dbReference type="InterPro" id="IPR023696">
    <property type="entry name" value="Ureohydrolase_dom_sf"/>
</dbReference>
<evidence type="ECO:0000256" key="1">
    <source>
        <dbReference type="ARBA" id="ARBA00022723"/>
    </source>
</evidence>
<name>A0ABP0S8A1_9DINO</name>
<feature type="region of interest" description="Disordered" evidence="4">
    <location>
        <begin position="859"/>
        <end position="913"/>
    </location>
</feature>
<protein>
    <submittedName>
        <fullName evidence="5">Guanidinobutyrase (GBase) (D-arginase)</fullName>
    </submittedName>
</protein>
<dbReference type="Proteomes" id="UP001642464">
    <property type="component" value="Unassembled WGS sequence"/>
</dbReference>
<accession>A0ABP0S8A1</accession>
<dbReference type="InterPro" id="IPR006035">
    <property type="entry name" value="Ureohydrolase"/>
</dbReference>